<gene>
    <name evidence="4" type="ORF">OO013_15890</name>
</gene>
<feature type="coiled-coil region" evidence="2">
    <location>
        <begin position="48"/>
        <end position="75"/>
    </location>
</feature>
<dbReference type="EMBL" id="JAPFQN010000009">
    <property type="protein sequence ID" value="MCX2745360.1"/>
    <property type="molecule type" value="Genomic_DNA"/>
</dbReference>
<protein>
    <submittedName>
        <fullName evidence="4">Tetratricopeptide repeat protein</fullName>
    </submittedName>
</protein>
<dbReference type="Proteomes" id="UP001209885">
    <property type="component" value="Unassembled WGS sequence"/>
</dbReference>
<dbReference type="SUPFAM" id="SSF48452">
    <property type="entry name" value="TPR-like"/>
    <property type="match status" value="1"/>
</dbReference>
<comment type="caution">
    <text evidence="4">The sequence shown here is derived from an EMBL/GenBank/DDBJ whole genome shotgun (WGS) entry which is preliminary data.</text>
</comment>
<keyword evidence="5" id="KW-1185">Reference proteome</keyword>
<dbReference type="InterPro" id="IPR019734">
    <property type="entry name" value="TPR_rpt"/>
</dbReference>
<feature type="transmembrane region" description="Helical" evidence="3">
    <location>
        <begin position="81"/>
        <end position="100"/>
    </location>
</feature>
<dbReference type="PROSITE" id="PS50005">
    <property type="entry name" value="TPR"/>
    <property type="match status" value="1"/>
</dbReference>
<evidence type="ECO:0000256" key="3">
    <source>
        <dbReference type="SAM" id="Phobius"/>
    </source>
</evidence>
<proteinExistence type="predicted"/>
<keyword evidence="1" id="KW-0802">TPR repeat</keyword>
<keyword evidence="3" id="KW-1133">Transmembrane helix</keyword>
<keyword evidence="2" id="KW-0175">Coiled coil</keyword>
<dbReference type="Gene3D" id="1.25.40.10">
    <property type="entry name" value="Tetratricopeptide repeat domain"/>
    <property type="match status" value="1"/>
</dbReference>
<evidence type="ECO:0000313" key="4">
    <source>
        <dbReference type="EMBL" id="MCX2745360.1"/>
    </source>
</evidence>
<evidence type="ECO:0000256" key="2">
    <source>
        <dbReference type="SAM" id="Coils"/>
    </source>
</evidence>
<name>A0ABT3RW22_9BACT</name>
<sequence>MEYDSDILFIEAYFEDRLTPDEKKEFEQRRMEDSDFQKKVEDYLSIFRSIKESEKEAFQNKLRDWDEEIDSKSKTRKLPPYLKYAAIIILLIIPIGLWQWGVFENELGSREAYLSYYSPYEDVITQRNGDKSSIFIKGMEYYNTGDYEKAVETLSAFTDENPQSDMAKIYLGISFMETGQNNKAISVFHELKSNANGLPKELSEWYLAMVYLKTDNVDESRKLLNSIHESDHIYSGKAKKLLSQLK</sequence>
<feature type="repeat" description="TPR" evidence="1">
    <location>
        <begin position="131"/>
        <end position="164"/>
    </location>
</feature>
<keyword evidence="3" id="KW-0812">Transmembrane</keyword>
<accession>A0ABT3RW22</accession>
<dbReference type="InterPro" id="IPR011990">
    <property type="entry name" value="TPR-like_helical_dom_sf"/>
</dbReference>
<dbReference type="Pfam" id="PF13174">
    <property type="entry name" value="TPR_6"/>
    <property type="match status" value="1"/>
</dbReference>
<evidence type="ECO:0000256" key="1">
    <source>
        <dbReference type="PROSITE-ProRule" id="PRU00339"/>
    </source>
</evidence>
<keyword evidence="3" id="KW-0472">Membrane</keyword>
<reference evidence="4 5" key="1">
    <citation type="submission" date="2022-11" db="EMBL/GenBank/DDBJ databases">
        <title>The characterization of three novel Bacteroidetes species and genomic analysis of their roles in tidal elemental geochemical cycles.</title>
        <authorList>
            <person name="Ma K."/>
        </authorList>
    </citation>
    <scope>NUCLEOTIDE SEQUENCE [LARGE SCALE GENOMIC DNA]</scope>
    <source>
        <strain evidence="4 5">M17</strain>
    </source>
</reference>
<dbReference type="RefSeq" id="WP_266057927.1">
    <property type="nucleotide sequence ID" value="NZ_JAPFQN010000009.1"/>
</dbReference>
<organism evidence="4 5">
    <name type="scientific">Mangrovivirga halotolerans</name>
    <dbReference type="NCBI Taxonomy" id="2993936"/>
    <lineage>
        <taxon>Bacteria</taxon>
        <taxon>Pseudomonadati</taxon>
        <taxon>Bacteroidota</taxon>
        <taxon>Cytophagia</taxon>
        <taxon>Cytophagales</taxon>
        <taxon>Mangrovivirgaceae</taxon>
        <taxon>Mangrovivirga</taxon>
    </lineage>
</organism>
<evidence type="ECO:0000313" key="5">
    <source>
        <dbReference type="Proteomes" id="UP001209885"/>
    </source>
</evidence>